<evidence type="ECO:0000313" key="4">
    <source>
        <dbReference type="EMBL" id="MFC6998955.1"/>
    </source>
</evidence>
<dbReference type="InterPro" id="IPR003439">
    <property type="entry name" value="ABC_transporter-like_ATP-bd"/>
</dbReference>
<gene>
    <name evidence="4" type="ORF">ACFQHR_15055</name>
</gene>
<evidence type="ECO:0000313" key="5">
    <source>
        <dbReference type="Proteomes" id="UP001596405"/>
    </source>
</evidence>
<organism evidence="4 5">
    <name type="scientific">Rufibacter roseus</name>
    <dbReference type="NCBI Taxonomy" id="1567108"/>
    <lineage>
        <taxon>Bacteria</taxon>
        <taxon>Pseudomonadati</taxon>
        <taxon>Bacteroidota</taxon>
        <taxon>Cytophagia</taxon>
        <taxon>Cytophagales</taxon>
        <taxon>Hymenobacteraceae</taxon>
        <taxon>Rufibacter</taxon>
    </lineage>
</organism>
<feature type="domain" description="ABC transporter" evidence="3">
    <location>
        <begin position="279"/>
        <end position="501"/>
    </location>
</feature>
<dbReference type="SUPFAM" id="SSF52540">
    <property type="entry name" value="P-loop containing nucleoside triphosphate hydrolases"/>
    <property type="match status" value="2"/>
</dbReference>
<reference evidence="5" key="1">
    <citation type="journal article" date="2019" name="Int. J. Syst. Evol. Microbiol.">
        <title>The Global Catalogue of Microorganisms (GCM) 10K type strain sequencing project: providing services to taxonomists for standard genome sequencing and annotation.</title>
        <authorList>
            <consortium name="The Broad Institute Genomics Platform"/>
            <consortium name="The Broad Institute Genome Sequencing Center for Infectious Disease"/>
            <person name="Wu L."/>
            <person name="Ma J."/>
        </authorList>
    </citation>
    <scope>NUCLEOTIDE SEQUENCE [LARGE SCALE GENOMIC DNA]</scope>
    <source>
        <strain evidence="5">CGMCC 4.7393</strain>
    </source>
</reference>
<dbReference type="RefSeq" id="WP_066624443.1">
    <property type="nucleotide sequence ID" value="NZ_JBHSYQ010000008.1"/>
</dbReference>
<keyword evidence="5" id="KW-1185">Reference proteome</keyword>
<keyword evidence="2 4" id="KW-0067">ATP-binding</keyword>
<keyword evidence="1" id="KW-0547">Nucleotide-binding</keyword>
<dbReference type="PANTHER" id="PTHR43158:SF2">
    <property type="entry name" value="SKFA PEPTIDE EXPORT ATP-BINDING PROTEIN SKFE"/>
    <property type="match status" value="1"/>
</dbReference>
<dbReference type="Pfam" id="PF00005">
    <property type="entry name" value="ABC_tran"/>
    <property type="match status" value="2"/>
</dbReference>
<dbReference type="Proteomes" id="UP001596405">
    <property type="component" value="Unassembled WGS sequence"/>
</dbReference>
<dbReference type="PROSITE" id="PS50893">
    <property type="entry name" value="ABC_TRANSPORTER_2"/>
    <property type="match status" value="2"/>
</dbReference>
<sequence>MPPFLSLRNVSARYANHTVLSQLNWQVQKGEQWAVVGESGSGKSSLLKAIAGQIGLAQGQIDYGFYQEYLTEYPEQDAFFSFRDLVAEVGQRHAFKNFSSNSSSFYYQQRYHATDSEDAPMVGHYLAEISSSSSHDSVWSVQKVVSMFKLEALLKKQLIKLSNGETKRLLLASALLKNPKLLLLDQPLTGLDTQTRSDFDQLITQIVNSGITVIMATSHFEIPTSVTHVATLTSGRITATSTKEALDPVKAVASPVFPDVAELKRLLTVHGQKSYTTVLHLKNVSVEYGEKQILQNINWKVRQGERWALLGPNGAGKTTLLSLLNGDNPQAFSKDITLFDRKRGSGETIWDIKKKIGFVSPELFQFFPYQNNCLQVVESGLYDTLGLIKTSYSENVELAMRWLKLLSLEELAEKPLRQVSASAQRICLLARALIKNPPLLILDEPCQGMDAPQQHRFKLLLEAICAYSNTSLIYVSHYPQEIPACVTKVLQLQNGVVQEHV</sequence>
<dbReference type="EMBL" id="JBHSYQ010000008">
    <property type="protein sequence ID" value="MFC6998955.1"/>
    <property type="molecule type" value="Genomic_DNA"/>
</dbReference>
<dbReference type="PANTHER" id="PTHR43158">
    <property type="entry name" value="SKFA PEPTIDE EXPORT ATP-BINDING PROTEIN SKFE"/>
    <property type="match status" value="1"/>
</dbReference>
<protein>
    <submittedName>
        <fullName evidence="4">ATP-binding cassette domain-containing protein</fullName>
    </submittedName>
</protein>
<dbReference type="SMART" id="SM00382">
    <property type="entry name" value="AAA"/>
    <property type="match status" value="2"/>
</dbReference>
<feature type="domain" description="ABC transporter" evidence="3">
    <location>
        <begin position="5"/>
        <end position="259"/>
    </location>
</feature>
<evidence type="ECO:0000259" key="3">
    <source>
        <dbReference type="PROSITE" id="PS50893"/>
    </source>
</evidence>
<evidence type="ECO:0000256" key="1">
    <source>
        <dbReference type="ARBA" id="ARBA00022741"/>
    </source>
</evidence>
<dbReference type="InterPro" id="IPR003593">
    <property type="entry name" value="AAA+_ATPase"/>
</dbReference>
<proteinExistence type="predicted"/>
<evidence type="ECO:0000256" key="2">
    <source>
        <dbReference type="ARBA" id="ARBA00022840"/>
    </source>
</evidence>
<name>A0ABW2DPK4_9BACT</name>
<dbReference type="InterPro" id="IPR027417">
    <property type="entry name" value="P-loop_NTPase"/>
</dbReference>
<comment type="caution">
    <text evidence="4">The sequence shown here is derived from an EMBL/GenBank/DDBJ whole genome shotgun (WGS) entry which is preliminary data.</text>
</comment>
<dbReference type="GO" id="GO:0005524">
    <property type="term" value="F:ATP binding"/>
    <property type="evidence" value="ECO:0007669"/>
    <property type="project" value="UniProtKB-KW"/>
</dbReference>
<dbReference type="Gene3D" id="3.40.50.300">
    <property type="entry name" value="P-loop containing nucleotide triphosphate hydrolases"/>
    <property type="match status" value="2"/>
</dbReference>
<accession>A0ABW2DPK4</accession>